<evidence type="ECO:0000313" key="2">
    <source>
        <dbReference type="EMBL" id="GAB69482.1"/>
    </source>
</evidence>
<dbReference type="KEGG" id="pcy:PCYB_002310"/>
<protein>
    <recommendedName>
        <fullName evidence="4">CYIR protein</fullName>
    </recommendedName>
</protein>
<keyword evidence="1" id="KW-0812">Transmembrane</keyword>
<reference evidence="2 3" key="1">
    <citation type="journal article" date="2012" name="Nat. Genet.">
        <title>Plasmodium cynomolgi genome sequences provide insight into Plasmodium vivax and the monkey malaria clade.</title>
        <authorList>
            <person name="Tachibana S."/>
            <person name="Sullivan S.A."/>
            <person name="Kawai S."/>
            <person name="Nakamura S."/>
            <person name="Kim H.R."/>
            <person name="Goto N."/>
            <person name="Arisue N."/>
            <person name="Palacpac N.M.Q."/>
            <person name="Honma H."/>
            <person name="Yagi M."/>
            <person name="Tougan T."/>
            <person name="Katakai Y."/>
            <person name="Kaneko O."/>
            <person name="Mita T."/>
            <person name="Kita K."/>
            <person name="Yasutomi Y."/>
            <person name="Sutton P.L."/>
            <person name="Shakhbatyan R."/>
            <person name="Horii T."/>
            <person name="Yasunaga T."/>
            <person name="Barnwell J.W."/>
            <person name="Escalante A.A."/>
            <person name="Carlton J.M."/>
            <person name="Tanabe K."/>
        </authorList>
    </citation>
    <scope>NUCLEOTIDE SEQUENCE [LARGE SCALE GENOMIC DNA]</scope>
    <source>
        <strain evidence="2 3">B</strain>
    </source>
</reference>
<sequence>MLYKTKYNLEGSYEKHKNEIEINSESSTYVSECREFKSQYGSYNIFNDDITCKKVMIYLNFIGSYGLKSTYNDSRCKYLYYWIYEDLLKKNNNYDEAFKFYTIFLTAYFDNEGDDPHICKKYKEESEKIVLEKSAKLIELYETFNNNGERFNCDCAKKCSELYTKYVKEFNNDSDYDFCIELENFKHKYEEKVKSIESSCDAEKILPSVIKHDKLAIEQGLGNIITTIIILTILFFLLFVLYKVK</sequence>
<evidence type="ECO:0000313" key="3">
    <source>
        <dbReference type="Proteomes" id="UP000006319"/>
    </source>
</evidence>
<evidence type="ECO:0000256" key="1">
    <source>
        <dbReference type="SAM" id="Phobius"/>
    </source>
</evidence>
<dbReference type="PhylomeDB" id="K6VJC1"/>
<dbReference type="Proteomes" id="UP000006319">
    <property type="component" value="Unassembled WGS sequence"/>
</dbReference>
<dbReference type="VEuPathDB" id="PlasmoDB:PCYB_002310"/>
<dbReference type="OrthoDB" id="381216at2759"/>
<dbReference type="AlphaFoldDB" id="K6VJC1"/>
<dbReference type="RefSeq" id="XP_004227700.1">
    <property type="nucleotide sequence ID" value="XM_004227652.1"/>
</dbReference>
<organism evidence="2 3">
    <name type="scientific">Plasmodium cynomolgi (strain B)</name>
    <dbReference type="NCBI Taxonomy" id="1120755"/>
    <lineage>
        <taxon>Eukaryota</taxon>
        <taxon>Sar</taxon>
        <taxon>Alveolata</taxon>
        <taxon>Apicomplexa</taxon>
        <taxon>Aconoidasida</taxon>
        <taxon>Haemosporida</taxon>
        <taxon>Plasmodiidae</taxon>
        <taxon>Plasmodium</taxon>
        <taxon>Plasmodium (Plasmodium)</taxon>
    </lineage>
</organism>
<dbReference type="OMA" id="DKSICEY"/>
<dbReference type="EMBL" id="DF157211">
    <property type="protein sequence ID" value="GAB69482.1"/>
    <property type="molecule type" value="Genomic_DNA"/>
</dbReference>
<feature type="transmembrane region" description="Helical" evidence="1">
    <location>
        <begin position="220"/>
        <end position="242"/>
    </location>
</feature>
<name>K6VJC1_PLACD</name>
<keyword evidence="3" id="KW-1185">Reference proteome</keyword>
<gene>
    <name evidence="2" type="ORF">PCYB_002310</name>
</gene>
<keyword evidence="1" id="KW-0472">Membrane</keyword>
<proteinExistence type="predicted"/>
<evidence type="ECO:0008006" key="4">
    <source>
        <dbReference type="Google" id="ProtNLM"/>
    </source>
</evidence>
<keyword evidence="1" id="KW-1133">Transmembrane helix</keyword>
<dbReference type="GeneID" id="14696024"/>
<accession>K6VJC1</accession>